<dbReference type="EMBL" id="DVOO01000011">
    <property type="protein sequence ID" value="HIV24942.1"/>
    <property type="molecule type" value="Genomic_DNA"/>
</dbReference>
<keyword evidence="1" id="KW-0521">NADP</keyword>
<dbReference type="GO" id="GO:0009089">
    <property type="term" value="P:lysine biosynthetic process via diaminopimelate"/>
    <property type="evidence" value="ECO:0007669"/>
    <property type="project" value="InterPro"/>
</dbReference>
<dbReference type="GO" id="GO:0008839">
    <property type="term" value="F:4-hydroxy-tetrahydrodipicolinate reductase"/>
    <property type="evidence" value="ECO:0007669"/>
    <property type="project" value="InterPro"/>
</dbReference>
<proteinExistence type="predicted"/>
<accession>A0A9D1TAR6</accession>
<dbReference type="AlphaFoldDB" id="A0A9D1TAR6"/>
<name>A0A9D1TAR6_9FIRM</name>
<evidence type="ECO:0000256" key="2">
    <source>
        <dbReference type="ARBA" id="ARBA00023002"/>
    </source>
</evidence>
<reference evidence="4" key="1">
    <citation type="submission" date="2020-10" db="EMBL/GenBank/DDBJ databases">
        <authorList>
            <person name="Gilroy R."/>
        </authorList>
    </citation>
    <scope>NUCLEOTIDE SEQUENCE</scope>
    <source>
        <strain evidence="4">CHK188-20938</strain>
    </source>
</reference>
<feature type="domain" description="Dihydrodipicolinate reductase N-terminal" evidence="3">
    <location>
        <begin position="6"/>
        <end position="103"/>
    </location>
</feature>
<evidence type="ECO:0000313" key="4">
    <source>
        <dbReference type="EMBL" id="HIV24942.1"/>
    </source>
</evidence>
<gene>
    <name evidence="4" type="ORF">IAB71_04010</name>
</gene>
<evidence type="ECO:0000313" key="5">
    <source>
        <dbReference type="Proteomes" id="UP000824169"/>
    </source>
</evidence>
<dbReference type="Pfam" id="PF01113">
    <property type="entry name" value="DapB_N"/>
    <property type="match status" value="1"/>
</dbReference>
<evidence type="ECO:0000259" key="3">
    <source>
        <dbReference type="Pfam" id="PF01113"/>
    </source>
</evidence>
<dbReference type="InterPro" id="IPR036291">
    <property type="entry name" value="NAD(P)-bd_dom_sf"/>
</dbReference>
<dbReference type="Gene3D" id="3.40.50.720">
    <property type="entry name" value="NAD(P)-binding Rossmann-like Domain"/>
    <property type="match status" value="1"/>
</dbReference>
<dbReference type="InterPro" id="IPR000846">
    <property type="entry name" value="DapB_N"/>
</dbReference>
<evidence type="ECO:0000256" key="1">
    <source>
        <dbReference type="ARBA" id="ARBA00022857"/>
    </source>
</evidence>
<reference evidence="4" key="2">
    <citation type="journal article" date="2021" name="PeerJ">
        <title>Extensive microbial diversity within the chicken gut microbiome revealed by metagenomics and culture.</title>
        <authorList>
            <person name="Gilroy R."/>
            <person name="Ravi A."/>
            <person name="Getino M."/>
            <person name="Pursley I."/>
            <person name="Horton D.L."/>
            <person name="Alikhan N.F."/>
            <person name="Baker D."/>
            <person name="Gharbi K."/>
            <person name="Hall N."/>
            <person name="Watson M."/>
            <person name="Adriaenssens E.M."/>
            <person name="Foster-Nyarko E."/>
            <person name="Jarju S."/>
            <person name="Secka A."/>
            <person name="Antonio M."/>
            <person name="Oren A."/>
            <person name="Chaudhuri R.R."/>
            <person name="La Ragione R."/>
            <person name="Hildebrand F."/>
            <person name="Pallen M.J."/>
        </authorList>
    </citation>
    <scope>NUCLEOTIDE SEQUENCE</scope>
    <source>
        <strain evidence="4">CHK188-20938</strain>
    </source>
</reference>
<protein>
    <recommendedName>
        <fullName evidence="3">Dihydrodipicolinate reductase N-terminal domain-containing protein</fullName>
    </recommendedName>
</protein>
<dbReference type="SUPFAM" id="SSF51735">
    <property type="entry name" value="NAD(P)-binding Rossmann-fold domains"/>
    <property type="match status" value="1"/>
</dbReference>
<dbReference type="Proteomes" id="UP000824169">
    <property type="component" value="Unassembled WGS sequence"/>
</dbReference>
<organism evidence="4 5">
    <name type="scientific">Candidatus Scatomonas pullistercoris</name>
    <dbReference type="NCBI Taxonomy" id="2840920"/>
    <lineage>
        <taxon>Bacteria</taxon>
        <taxon>Bacillati</taxon>
        <taxon>Bacillota</taxon>
        <taxon>Clostridia</taxon>
        <taxon>Lachnospirales</taxon>
        <taxon>Lachnospiraceae</taxon>
        <taxon>Lachnospiraceae incertae sedis</taxon>
        <taxon>Candidatus Scatomonas</taxon>
    </lineage>
</organism>
<sequence>MNHHKIKVILFGMGIMGKQITRFLADKNVPVVAAVGRRSHIGEDIGELSGIGPSGVSLLAGPDIDLEEVIKASGANVAIHCSANLEEIADQICCCLENGLNVITLSEDAYFPFVENLKTYKRLNDAALRNRVTLVGLGMQDVTWSNKAVILSGNCIRIDSITCESWGMLDVVGQAEPGFITVKDLPKPRYLHGDLDDYV</sequence>
<keyword evidence="2" id="KW-0560">Oxidoreductase</keyword>
<comment type="caution">
    <text evidence="4">The sequence shown here is derived from an EMBL/GenBank/DDBJ whole genome shotgun (WGS) entry which is preliminary data.</text>
</comment>
<dbReference type="CDD" id="cd24146">
    <property type="entry name" value="nat-AmDH_N_like"/>
    <property type="match status" value="1"/>
</dbReference>